<dbReference type="AlphaFoldDB" id="A0A1N6QIL4"/>
<dbReference type="Proteomes" id="UP000186235">
    <property type="component" value="Unassembled WGS sequence"/>
</dbReference>
<accession>A0A1N6QIL4</accession>
<dbReference type="RefSeq" id="WP_076404489.1">
    <property type="nucleotide sequence ID" value="NZ_FTMI01000002.1"/>
</dbReference>
<keyword evidence="1" id="KW-1133">Transmembrane helix</keyword>
<organism evidence="2 3">
    <name type="scientific">Cellulosimicrobium aquatile</name>
    <dbReference type="NCBI Taxonomy" id="1612203"/>
    <lineage>
        <taxon>Bacteria</taxon>
        <taxon>Bacillati</taxon>
        <taxon>Actinomycetota</taxon>
        <taxon>Actinomycetes</taxon>
        <taxon>Micrococcales</taxon>
        <taxon>Promicromonosporaceae</taxon>
        <taxon>Cellulosimicrobium</taxon>
    </lineage>
</organism>
<keyword evidence="3" id="KW-1185">Reference proteome</keyword>
<proteinExistence type="predicted"/>
<evidence type="ECO:0000313" key="3">
    <source>
        <dbReference type="Proteomes" id="UP000186235"/>
    </source>
</evidence>
<reference evidence="3" key="1">
    <citation type="submission" date="2017-01" db="EMBL/GenBank/DDBJ databases">
        <authorList>
            <person name="Varghese N."/>
            <person name="Submissions S."/>
        </authorList>
    </citation>
    <scope>NUCLEOTIDE SEQUENCE [LARGE SCALE GENOMIC DNA]</scope>
    <source>
        <strain evidence="3">3bp</strain>
    </source>
</reference>
<protein>
    <submittedName>
        <fullName evidence="2">Uncharacterized protein</fullName>
    </submittedName>
</protein>
<dbReference type="EMBL" id="FTMI01000002">
    <property type="protein sequence ID" value="SIQ16410.1"/>
    <property type="molecule type" value="Genomic_DNA"/>
</dbReference>
<name>A0A1N6QIL4_9MICO</name>
<evidence type="ECO:0000313" key="2">
    <source>
        <dbReference type="EMBL" id="SIQ16410.1"/>
    </source>
</evidence>
<evidence type="ECO:0000256" key="1">
    <source>
        <dbReference type="SAM" id="Phobius"/>
    </source>
</evidence>
<gene>
    <name evidence="2" type="ORF">SAMN05518682_1586</name>
</gene>
<feature type="transmembrane region" description="Helical" evidence="1">
    <location>
        <begin position="64"/>
        <end position="84"/>
    </location>
</feature>
<sequence>MTHDDLTMLRGLDHAPASDLSAAEAARAAQGLDRILAGEEPGTTGALAVGHLAVQARRRAARRIGIPVAVAAAAAAAFALPFVGPAPHALASWTPEPDALSSQDLAVLDAACQARLGSERAVTVDDVVLAERRGSWAAVMYLHDDAQGQTLQSSCVGYLPPGADEAKDVSAGSAGGGDLVPSARGVAEGAMFQSGGKAYPWSRERPVLSMTGGRAGADVVALTLRLADGTAVETTLEDGRFVAWWPGPIFDPETVDGPDGEGGPLPTLAYEATYTDGTTRTVTPELPD</sequence>
<keyword evidence="1" id="KW-0472">Membrane</keyword>
<keyword evidence="1" id="KW-0812">Transmembrane</keyword>